<proteinExistence type="predicted"/>
<feature type="compositionally biased region" description="Basic residues" evidence="1">
    <location>
        <begin position="7"/>
        <end position="24"/>
    </location>
</feature>
<protein>
    <submittedName>
        <fullName evidence="2">Uncharacterized protein</fullName>
    </submittedName>
</protein>
<reference evidence="3" key="1">
    <citation type="journal article" date="2007" name="Plant Cell">
        <title>Dothideomycete-plant interactions illuminated by genome sequencing and EST analysis of the wheat pathogen Stagonospora nodorum.</title>
        <authorList>
            <person name="Hane J.K."/>
            <person name="Lowe R.G."/>
            <person name="Solomon P.S."/>
            <person name="Tan K.C."/>
            <person name="Schoch C.L."/>
            <person name="Spatafora J.W."/>
            <person name="Crous P.W."/>
            <person name="Kodira C."/>
            <person name="Birren B.W."/>
            <person name="Galagan J.E."/>
            <person name="Torriani S.F."/>
            <person name="McDonald B.A."/>
            <person name="Oliver R.P."/>
        </authorList>
    </citation>
    <scope>NUCLEOTIDE SEQUENCE [LARGE SCALE GENOMIC DNA]</scope>
    <source>
        <strain evidence="3">SN15 / ATCC MYA-4574 / FGSC 10173</strain>
    </source>
</reference>
<dbReference type="HOGENOM" id="CLU_1960369_0_0_1"/>
<dbReference type="InParanoid" id="Q0U0K1"/>
<evidence type="ECO:0000313" key="2">
    <source>
        <dbReference type="EMBL" id="EAT77905.1"/>
    </source>
</evidence>
<dbReference type="EMBL" id="CH445357">
    <property type="protein sequence ID" value="EAT77905.1"/>
    <property type="molecule type" value="Genomic_DNA"/>
</dbReference>
<dbReference type="AlphaFoldDB" id="Q0U0K1"/>
<dbReference type="GeneID" id="5981821"/>
<evidence type="ECO:0000313" key="3">
    <source>
        <dbReference type="Proteomes" id="UP000001055"/>
    </source>
</evidence>
<feature type="region of interest" description="Disordered" evidence="1">
    <location>
        <begin position="80"/>
        <end position="112"/>
    </location>
</feature>
<gene>
    <name evidence="2" type="ORF">SNOG_14713</name>
</gene>
<feature type="region of interest" description="Disordered" evidence="1">
    <location>
        <begin position="1"/>
        <end position="31"/>
    </location>
</feature>
<dbReference type="RefSeq" id="XP_001804895.1">
    <property type="nucleotide sequence ID" value="XM_001804843.1"/>
</dbReference>
<organism evidence="2 3">
    <name type="scientific">Phaeosphaeria nodorum (strain SN15 / ATCC MYA-4574 / FGSC 10173)</name>
    <name type="common">Glume blotch fungus</name>
    <name type="synonym">Parastagonospora nodorum</name>
    <dbReference type="NCBI Taxonomy" id="321614"/>
    <lineage>
        <taxon>Eukaryota</taxon>
        <taxon>Fungi</taxon>
        <taxon>Dikarya</taxon>
        <taxon>Ascomycota</taxon>
        <taxon>Pezizomycotina</taxon>
        <taxon>Dothideomycetes</taxon>
        <taxon>Pleosporomycetidae</taxon>
        <taxon>Pleosporales</taxon>
        <taxon>Pleosporineae</taxon>
        <taxon>Phaeosphaeriaceae</taxon>
        <taxon>Parastagonospora</taxon>
    </lineage>
</organism>
<sequence length="128" mass="14594">MLGMPTNRKRTRPTSPKVVRRSPVRHAPIETPHLGEKYAAFGPHDECVWGIPDYGRLTPSSRTVGPEDHCPPVEALERATKQQNTIGYDRTADQTSQRAHRRKQRASCSASRRSSIGEWLCSFAWRQW</sequence>
<accession>Q0U0K1</accession>
<name>Q0U0K1_PHANO</name>
<evidence type="ECO:0000256" key="1">
    <source>
        <dbReference type="SAM" id="MobiDB-lite"/>
    </source>
</evidence>
<dbReference type="KEGG" id="pno:SNOG_14713"/>
<dbReference type="Proteomes" id="UP000001055">
    <property type="component" value="Unassembled WGS sequence"/>
</dbReference>